<reference evidence="2 3" key="1">
    <citation type="submission" date="2019-07" db="EMBL/GenBank/DDBJ databases">
        <title>Genomics analysis of Aphanomyces spp. identifies a new class of oomycete effector associated with host adaptation.</title>
        <authorList>
            <person name="Gaulin E."/>
        </authorList>
    </citation>
    <scope>NUCLEOTIDE SEQUENCE [LARGE SCALE GENOMIC DNA]</scope>
    <source>
        <strain evidence="2 3">ATCC 201684</strain>
    </source>
</reference>
<comment type="caution">
    <text evidence="2">The sequence shown here is derived from an EMBL/GenBank/DDBJ whole genome shotgun (WGS) entry which is preliminary data.</text>
</comment>
<protein>
    <submittedName>
        <fullName evidence="2">Uncharacterized protein</fullName>
    </submittedName>
</protein>
<sequence>MSIQVIIRSATWALLVVFFPPLPSPPLVFYTRARSALPRLTGKSSQRDFEIAHLKQAIQATSAPLYSTEASWQAPQAFCVETACAMYNQRIGVYDEPVLNKTTGAYEMASLDHFTQDRLVFAQEVFGQLIRTVAVGVVTTASSLRGKRSMDSVRRSSIVRRILDCTLSRDSTCPFQRH</sequence>
<evidence type="ECO:0000256" key="1">
    <source>
        <dbReference type="SAM" id="SignalP"/>
    </source>
</evidence>
<keyword evidence="1" id="KW-0732">Signal</keyword>
<gene>
    <name evidence="2" type="ORF">Ae201684_010899</name>
</gene>
<name>A0A6G0WWU2_9STRA</name>
<keyword evidence="3" id="KW-1185">Reference proteome</keyword>
<accession>A0A6G0WWU2</accession>
<dbReference type="Proteomes" id="UP000481153">
    <property type="component" value="Unassembled WGS sequence"/>
</dbReference>
<organism evidence="2 3">
    <name type="scientific">Aphanomyces euteiches</name>
    <dbReference type="NCBI Taxonomy" id="100861"/>
    <lineage>
        <taxon>Eukaryota</taxon>
        <taxon>Sar</taxon>
        <taxon>Stramenopiles</taxon>
        <taxon>Oomycota</taxon>
        <taxon>Saprolegniomycetes</taxon>
        <taxon>Saprolegniales</taxon>
        <taxon>Verrucalvaceae</taxon>
        <taxon>Aphanomyces</taxon>
    </lineage>
</organism>
<feature type="signal peptide" evidence="1">
    <location>
        <begin position="1"/>
        <end position="18"/>
    </location>
</feature>
<evidence type="ECO:0000313" key="3">
    <source>
        <dbReference type="Proteomes" id="UP000481153"/>
    </source>
</evidence>
<dbReference type="EMBL" id="VJMJ01000138">
    <property type="protein sequence ID" value="KAF0731947.1"/>
    <property type="molecule type" value="Genomic_DNA"/>
</dbReference>
<dbReference type="VEuPathDB" id="FungiDB:AeMF1_007428"/>
<dbReference type="AlphaFoldDB" id="A0A6G0WWU2"/>
<proteinExistence type="predicted"/>
<feature type="chain" id="PRO_5026299886" evidence="1">
    <location>
        <begin position="19"/>
        <end position="178"/>
    </location>
</feature>
<evidence type="ECO:0000313" key="2">
    <source>
        <dbReference type="EMBL" id="KAF0731947.1"/>
    </source>
</evidence>